<dbReference type="GO" id="GO:0004103">
    <property type="term" value="F:choline kinase activity"/>
    <property type="evidence" value="ECO:0007669"/>
    <property type="project" value="TreeGrafter"/>
</dbReference>
<gene>
    <name evidence="4" type="ORF">PAUS00366_LOCUS6012</name>
</gene>
<accession>A0A7S4AFJ1</accession>
<dbReference type="PANTHER" id="PTHR22603:SF93">
    <property type="entry name" value="RE24176P"/>
    <property type="match status" value="1"/>
</dbReference>
<feature type="region of interest" description="Disordered" evidence="2">
    <location>
        <begin position="99"/>
        <end position="119"/>
    </location>
</feature>
<dbReference type="Pfam" id="PF01633">
    <property type="entry name" value="Choline_kinase"/>
    <property type="match status" value="1"/>
</dbReference>
<reference evidence="4" key="1">
    <citation type="submission" date="2021-01" db="EMBL/GenBank/DDBJ databases">
        <authorList>
            <person name="Corre E."/>
            <person name="Pelletier E."/>
            <person name="Niang G."/>
            <person name="Scheremetjew M."/>
            <person name="Finn R."/>
            <person name="Kale V."/>
            <person name="Holt S."/>
            <person name="Cochrane G."/>
            <person name="Meng A."/>
            <person name="Brown T."/>
            <person name="Cohen L."/>
        </authorList>
    </citation>
    <scope>NUCLEOTIDE SEQUENCE</scope>
    <source>
        <strain evidence="4">10249 10 AB</strain>
    </source>
</reference>
<proteinExistence type="inferred from homology"/>
<evidence type="ECO:0000256" key="1">
    <source>
        <dbReference type="ARBA" id="ARBA00038211"/>
    </source>
</evidence>
<feature type="compositionally biased region" description="Polar residues" evidence="2">
    <location>
        <begin position="99"/>
        <end position="112"/>
    </location>
</feature>
<keyword evidence="3" id="KW-0732">Signal</keyword>
<name>A0A7S4AFJ1_9STRA</name>
<evidence type="ECO:0000313" key="4">
    <source>
        <dbReference type="EMBL" id="CAE0713260.1"/>
    </source>
</evidence>
<feature type="signal peptide" evidence="3">
    <location>
        <begin position="1"/>
        <end position="40"/>
    </location>
</feature>
<dbReference type="GO" id="GO:0004305">
    <property type="term" value="F:ethanolamine kinase activity"/>
    <property type="evidence" value="ECO:0007669"/>
    <property type="project" value="TreeGrafter"/>
</dbReference>
<dbReference type="GO" id="GO:0005737">
    <property type="term" value="C:cytoplasm"/>
    <property type="evidence" value="ECO:0007669"/>
    <property type="project" value="TreeGrafter"/>
</dbReference>
<feature type="chain" id="PRO_5031119943" evidence="3">
    <location>
        <begin position="41"/>
        <end position="194"/>
    </location>
</feature>
<protein>
    <submittedName>
        <fullName evidence="4">Uncharacterized protein</fullName>
    </submittedName>
</protein>
<evidence type="ECO:0000256" key="3">
    <source>
        <dbReference type="SAM" id="SignalP"/>
    </source>
</evidence>
<dbReference type="AlphaFoldDB" id="A0A7S4AFJ1"/>
<dbReference type="Gene3D" id="3.90.1200.10">
    <property type="match status" value="1"/>
</dbReference>
<organism evidence="4">
    <name type="scientific">Pseudo-nitzschia australis</name>
    <dbReference type="NCBI Taxonomy" id="44445"/>
    <lineage>
        <taxon>Eukaryota</taxon>
        <taxon>Sar</taxon>
        <taxon>Stramenopiles</taxon>
        <taxon>Ochrophyta</taxon>
        <taxon>Bacillariophyta</taxon>
        <taxon>Bacillariophyceae</taxon>
        <taxon>Bacillariophycidae</taxon>
        <taxon>Bacillariales</taxon>
        <taxon>Bacillariaceae</taxon>
        <taxon>Pseudo-nitzschia</taxon>
    </lineage>
</organism>
<sequence length="194" mass="22478">MQCDAIQYFTTQRNATKHAVCFDLFCFALFCFVCKRTTKAADIANTFCEYCEMSNLCADYDKEYPTPAQQDVFFWNYLLHSDPIRAKKFSSYSRRTMQQMKTETQNPGVSSNRNDDDDDKEWNLFSTTLQQEVGRFSLLSHLGWAVWSILKRQEQDGVDFDYMAYARHRMDGYAWAKKRFIVVAAGEATATAAS</sequence>
<evidence type="ECO:0000256" key="2">
    <source>
        <dbReference type="SAM" id="MobiDB-lite"/>
    </source>
</evidence>
<dbReference type="EMBL" id="HBIX01007742">
    <property type="protein sequence ID" value="CAE0713260.1"/>
    <property type="molecule type" value="Transcribed_RNA"/>
</dbReference>
<dbReference type="GO" id="GO:0006646">
    <property type="term" value="P:phosphatidylethanolamine biosynthetic process"/>
    <property type="evidence" value="ECO:0007669"/>
    <property type="project" value="TreeGrafter"/>
</dbReference>
<dbReference type="InterPro" id="IPR011009">
    <property type="entry name" value="Kinase-like_dom_sf"/>
</dbReference>
<comment type="similarity">
    <text evidence="1">Belongs to the choline/ethanolamine kinase family.</text>
</comment>
<dbReference type="SUPFAM" id="SSF56112">
    <property type="entry name" value="Protein kinase-like (PK-like)"/>
    <property type="match status" value="1"/>
</dbReference>
<dbReference type="PANTHER" id="PTHR22603">
    <property type="entry name" value="CHOLINE/ETHANOALAMINE KINASE"/>
    <property type="match status" value="1"/>
</dbReference>